<feature type="compositionally biased region" description="Polar residues" evidence="1">
    <location>
        <begin position="275"/>
        <end position="304"/>
    </location>
</feature>
<protein>
    <submittedName>
        <fullName evidence="4">Glycogen debranching N-terminal domain-containing protein</fullName>
    </submittedName>
</protein>
<dbReference type="Pfam" id="PF14742">
    <property type="entry name" value="GDE_N_bis"/>
    <property type="match status" value="1"/>
</dbReference>
<evidence type="ECO:0000313" key="5">
    <source>
        <dbReference type="Proteomes" id="UP001501470"/>
    </source>
</evidence>
<gene>
    <name evidence="4" type="ORF">GCM10009827_077300</name>
</gene>
<dbReference type="InterPro" id="IPR054491">
    <property type="entry name" value="MGH1-like_GH"/>
</dbReference>
<evidence type="ECO:0000259" key="2">
    <source>
        <dbReference type="Pfam" id="PF14742"/>
    </source>
</evidence>
<evidence type="ECO:0000313" key="4">
    <source>
        <dbReference type="EMBL" id="GAA1545750.1"/>
    </source>
</evidence>
<accession>A0ABN2BVE7</accession>
<reference evidence="4 5" key="1">
    <citation type="journal article" date="2019" name="Int. J. Syst. Evol. Microbiol.">
        <title>The Global Catalogue of Microorganisms (GCM) 10K type strain sequencing project: providing services to taxonomists for standard genome sequencing and annotation.</title>
        <authorList>
            <consortium name="The Broad Institute Genomics Platform"/>
            <consortium name="The Broad Institute Genome Sequencing Center for Infectious Disease"/>
            <person name="Wu L."/>
            <person name="Ma J."/>
        </authorList>
    </citation>
    <scope>NUCLEOTIDE SEQUENCE [LARGE SCALE GENOMIC DNA]</scope>
    <source>
        <strain evidence="4 5">JCM 15933</strain>
    </source>
</reference>
<dbReference type="InterPro" id="IPR012341">
    <property type="entry name" value="6hp_glycosidase-like_sf"/>
</dbReference>
<name>A0ABN2BVE7_9ACTN</name>
<feature type="domain" description="Putative glycogen debranching enzyme N-terminal" evidence="2">
    <location>
        <begin position="16"/>
        <end position="176"/>
    </location>
</feature>
<dbReference type="InterPro" id="IPR032856">
    <property type="entry name" value="GDE_N_bis"/>
</dbReference>
<dbReference type="Proteomes" id="UP001501470">
    <property type="component" value="Unassembled WGS sequence"/>
</dbReference>
<dbReference type="Gene3D" id="1.50.10.10">
    <property type="match status" value="1"/>
</dbReference>
<evidence type="ECO:0000256" key="1">
    <source>
        <dbReference type="SAM" id="MobiDB-lite"/>
    </source>
</evidence>
<proteinExistence type="predicted"/>
<dbReference type="InterPro" id="IPR008928">
    <property type="entry name" value="6-hairpin_glycosidase_sf"/>
</dbReference>
<dbReference type="Pfam" id="PF22422">
    <property type="entry name" value="MGH1-like_GH"/>
    <property type="match status" value="1"/>
</dbReference>
<organism evidence="4 5">
    <name type="scientific">Dactylosporangium maewongense</name>
    <dbReference type="NCBI Taxonomy" id="634393"/>
    <lineage>
        <taxon>Bacteria</taxon>
        <taxon>Bacillati</taxon>
        <taxon>Actinomycetota</taxon>
        <taxon>Actinomycetes</taxon>
        <taxon>Micromonosporales</taxon>
        <taxon>Micromonosporaceae</taxon>
        <taxon>Dactylosporangium</taxon>
    </lineage>
</organism>
<dbReference type="RefSeq" id="WP_344508077.1">
    <property type="nucleotide sequence ID" value="NZ_BAAAQD010000018.1"/>
</dbReference>
<dbReference type="EMBL" id="BAAAQD010000018">
    <property type="protein sequence ID" value="GAA1545750.1"/>
    <property type="molecule type" value="Genomic_DNA"/>
</dbReference>
<feature type="region of interest" description="Disordered" evidence="1">
    <location>
        <begin position="264"/>
        <end position="325"/>
    </location>
</feature>
<sequence>MANHDLHAHVTCVAAPATWLSGPSGQLTGGADGLYVEDRRVLARLEVTVDGVAVAARDVRRTGAASAVFADVRGNLAIARNRLAEPLGGTETISLANKAGEPRVVTLAVAAATDFATTGAVRDGSTVDIVPLLAEVRSGDGMSVRLDATPAPDEAGDALRWTVTLAPGAQWTVELRFTRTDVPPIPRAKRFSTLRVAAGDARLDALVRTGVQDLDALRRGDLYYSAGSPWYLTLFGRDALWSARLALPLGTDVAAGTLRTLAARQGTATPHDDSAQQGTSGRQDTSAQQGTSGRQDTSAQQGSSSRHDTLYTGETEEEPGRIPHEIRREDAAHRLPPVYYGTVDATALFVCTLADAYRWGMRPDAVEALLPAAEAALAWLAGHGGLVTYRTTGAGLTHQGWKDSADGIQFADGRVASGTLALCEVQAYAYQAFREGAGLLDAFGRPGAERWRSAAADLADRFRAAFWCPGGYPALAVTGTGEQVDAVASNMGHLLGTGLLSPAESAAVAGWLTRLRSPFGLRTLAQSSAGYDPGSYHAGSVWPHDTAIALLGLARDGHRKEAAALVGALLDAAGRFDSRLPELYGGDDAATPYPAACRPQAWAAAAGPALLVALLGLDVDIPAGRVTFDPLTPSPVGAFRVRGLKVADGLLDVSVSADGAVTVHNGPVGVAFLLADGTPAKIGSTSAG</sequence>
<evidence type="ECO:0000259" key="3">
    <source>
        <dbReference type="Pfam" id="PF22422"/>
    </source>
</evidence>
<dbReference type="SUPFAM" id="SSF48208">
    <property type="entry name" value="Six-hairpin glycosidases"/>
    <property type="match status" value="1"/>
</dbReference>
<keyword evidence="5" id="KW-1185">Reference proteome</keyword>
<comment type="caution">
    <text evidence="4">The sequence shown here is derived from an EMBL/GenBank/DDBJ whole genome shotgun (WGS) entry which is preliminary data.</text>
</comment>
<feature type="domain" description="Mannosylglycerate hydrolase MGH1-like glycoside hydrolase" evidence="3">
    <location>
        <begin position="417"/>
        <end position="583"/>
    </location>
</feature>